<name>A0AA45C5D3_9BACT</name>
<keyword evidence="4 6" id="KW-1133">Transmembrane helix</keyword>
<dbReference type="PANTHER" id="PTHR30294">
    <property type="entry name" value="MEMBRANE COMPONENT OF ABC TRANSPORTER YHHJ-RELATED"/>
    <property type="match status" value="1"/>
</dbReference>
<feature type="transmembrane region" description="Helical" evidence="6">
    <location>
        <begin position="309"/>
        <end position="328"/>
    </location>
</feature>
<keyword evidence="9" id="KW-1185">Reference proteome</keyword>
<dbReference type="RefSeq" id="WP_109605716.1">
    <property type="nucleotide sequence ID" value="NZ_QGGI01000017.1"/>
</dbReference>
<feature type="transmembrane region" description="Helical" evidence="6">
    <location>
        <begin position="20"/>
        <end position="39"/>
    </location>
</feature>
<evidence type="ECO:0000256" key="1">
    <source>
        <dbReference type="ARBA" id="ARBA00004651"/>
    </source>
</evidence>
<dbReference type="Gene3D" id="3.40.1710.10">
    <property type="entry name" value="abc type-2 transporter like domain"/>
    <property type="match status" value="1"/>
</dbReference>
<dbReference type="InterPro" id="IPR051449">
    <property type="entry name" value="ABC-2_transporter_component"/>
</dbReference>
<accession>A0AA45C5D3</accession>
<dbReference type="EMBL" id="QGGI01000017">
    <property type="protein sequence ID" value="PWJ88719.1"/>
    <property type="molecule type" value="Genomic_DNA"/>
</dbReference>
<proteinExistence type="predicted"/>
<gene>
    <name evidence="8" type="ORF">C7380_1179</name>
</gene>
<dbReference type="PANTHER" id="PTHR30294:SF29">
    <property type="entry name" value="MULTIDRUG ABC TRANSPORTER PERMEASE YBHS-RELATED"/>
    <property type="match status" value="1"/>
</dbReference>
<dbReference type="Pfam" id="PF12698">
    <property type="entry name" value="ABC2_membrane_3"/>
    <property type="match status" value="1"/>
</dbReference>
<feature type="transmembrane region" description="Helical" evidence="6">
    <location>
        <begin position="365"/>
        <end position="387"/>
    </location>
</feature>
<comment type="caution">
    <text evidence="8">The sequence shown here is derived from an EMBL/GenBank/DDBJ whole genome shotgun (WGS) entry which is preliminary data.</text>
</comment>
<reference evidence="8 9" key="1">
    <citation type="submission" date="2018-05" db="EMBL/GenBank/DDBJ databases">
        <title>Genomic Encyclopedia of Type Strains, Phase IV (KMG-IV): sequencing the most valuable type-strain genomes for metagenomic binning, comparative biology and taxonomic classification.</title>
        <authorList>
            <person name="Goeker M."/>
        </authorList>
    </citation>
    <scope>NUCLEOTIDE SEQUENCE [LARGE SCALE GENOMIC DNA]</scope>
    <source>
        <strain evidence="8 9">DSM 24906</strain>
    </source>
</reference>
<organism evidence="8 9">
    <name type="scientific">Oceanotoga teriensis</name>
    <dbReference type="NCBI Taxonomy" id="515440"/>
    <lineage>
        <taxon>Bacteria</taxon>
        <taxon>Thermotogati</taxon>
        <taxon>Thermotogota</taxon>
        <taxon>Thermotogae</taxon>
        <taxon>Petrotogales</taxon>
        <taxon>Petrotogaceae</taxon>
        <taxon>Oceanotoga</taxon>
    </lineage>
</organism>
<evidence type="ECO:0000256" key="2">
    <source>
        <dbReference type="ARBA" id="ARBA00022475"/>
    </source>
</evidence>
<feature type="transmembrane region" description="Helical" evidence="6">
    <location>
        <begin position="198"/>
        <end position="221"/>
    </location>
</feature>
<dbReference type="GO" id="GO:0140359">
    <property type="term" value="F:ABC-type transporter activity"/>
    <property type="evidence" value="ECO:0007669"/>
    <property type="project" value="InterPro"/>
</dbReference>
<comment type="subcellular location">
    <subcellularLocation>
        <location evidence="1">Cell membrane</location>
        <topology evidence="1">Multi-pass membrane protein</topology>
    </subcellularLocation>
</comment>
<dbReference type="AlphaFoldDB" id="A0AA45C5D3"/>
<keyword evidence="2" id="KW-1003">Cell membrane</keyword>
<evidence type="ECO:0000259" key="7">
    <source>
        <dbReference type="Pfam" id="PF12698"/>
    </source>
</evidence>
<keyword evidence="5 6" id="KW-0472">Membrane</keyword>
<evidence type="ECO:0000256" key="6">
    <source>
        <dbReference type="SAM" id="Phobius"/>
    </source>
</evidence>
<dbReference type="GO" id="GO:0005886">
    <property type="term" value="C:plasma membrane"/>
    <property type="evidence" value="ECO:0007669"/>
    <property type="project" value="UniProtKB-SubCell"/>
</dbReference>
<feature type="transmembrane region" description="Helical" evidence="6">
    <location>
        <begin position="277"/>
        <end position="297"/>
    </location>
</feature>
<evidence type="ECO:0000313" key="9">
    <source>
        <dbReference type="Proteomes" id="UP000245921"/>
    </source>
</evidence>
<dbReference type="Proteomes" id="UP000245921">
    <property type="component" value="Unassembled WGS sequence"/>
</dbReference>
<feature type="domain" description="ABC-2 type transporter transmembrane" evidence="7">
    <location>
        <begin position="21"/>
        <end position="382"/>
    </location>
</feature>
<evidence type="ECO:0000256" key="4">
    <source>
        <dbReference type="ARBA" id="ARBA00022989"/>
    </source>
</evidence>
<evidence type="ECO:0000256" key="3">
    <source>
        <dbReference type="ARBA" id="ARBA00022692"/>
    </source>
</evidence>
<feature type="transmembrane region" description="Helical" evidence="6">
    <location>
        <begin position="242"/>
        <end position="265"/>
    </location>
</feature>
<evidence type="ECO:0000313" key="8">
    <source>
        <dbReference type="EMBL" id="PWJ88719.1"/>
    </source>
</evidence>
<sequence>MKSFKISFFELKKIFRNPGLFLLMIILPVIIAYLGTSFYPENLLGNYKIGVYNEDNSFLGRFGFVFLRQFLKWDNAVELKSQEELQDYLKSKDFDSVLIIPKGFLQNLKDYEETKLFLIPNPDRIQESMTVYTLLKTLFKELSGIPDIKNGSTTEFLLKGGIGVDENRKAPNLELMVPDLNTGNIKTTNQNNLGFKDIFTPSIAVIMIILFSMIGVGNSIAHTKESGLLDIYRANGLEIKQFISFKFIAYFFIGLISSLMTWYLYRLFGTKSIGNELEVIIIIILSVLSFTTMGIFISSFTKTTKSASFMLTAITGTMILFGDIIIPIPSDSKIKFISYIFPVKYAVESWRKISILGYHLNQIPWNLLILISFIIIFSVGSIILTTINQKK</sequence>
<keyword evidence="3 6" id="KW-0812">Transmembrane</keyword>
<evidence type="ECO:0000256" key="5">
    <source>
        <dbReference type="ARBA" id="ARBA00023136"/>
    </source>
</evidence>
<dbReference type="InterPro" id="IPR013525">
    <property type="entry name" value="ABC2_TM"/>
</dbReference>
<protein>
    <submittedName>
        <fullName evidence="8">ABC-2 type transport system permease protein</fullName>
    </submittedName>
</protein>